<dbReference type="Proteomes" id="UP000887578">
    <property type="component" value="Unplaced"/>
</dbReference>
<evidence type="ECO:0000313" key="2">
    <source>
        <dbReference type="WBParaSite" id="PDA_v2.g20008.t1"/>
    </source>
</evidence>
<accession>A0A914PNC5</accession>
<protein>
    <submittedName>
        <fullName evidence="2">Uncharacterized protein</fullName>
    </submittedName>
</protein>
<name>A0A914PNC5_9BILA</name>
<reference evidence="2" key="1">
    <citation type="submission" date="2022-11" db="UniProtKB">
        <authorList>
            <consortium name="WormBaseParasite"/>
        </authorList>
    </citation>
    <scope>IDENTIFICATION</scope>
</reference>
<dbReference type="AlphaFoldDB" id="A0A914PNC5"/>
<proteinExistence type="predicted"/>
<evidence type="ECO:0000313" key="1">
    <source>
        <dbReference type="Proteomes" id="UP000887578"/>
    </source>
</evidence>
<dbReference type="WBParaSite" id="PDA_v2.g20008.t1">
    <property type="protein sequence ID" value="PDA_v2.g20008.t1"/>
    <property type="gene ID" value="PDA_v2.g20008"/>
</dbReference>
<keyword evidence="1" id="KW-1185">Reference proteome</keyword>
<organism evidence="1 2">
    <name type="scientific">Panagrolaimus davidi</name>
    <dbReference type="NCBI Taxonomy" id="227884"/>
    <lineage>
        <taxon>Eukaryota</taxon>
        <taxon>Metazoa</taxon>
        <taxon>Ecdysozoa</taxon>
        <taxon>Nematoda</taxon>
        <taxon>Chromadorea</taxon>
        <taxon>Rhabditida</taxon>
        <taxon>Tylenchina</taxon>
        <taxon>Panagrolaimomorpha</taxon>
        <taxon>Panagrolaimoidea</taxon>
        <taxon>Panagrolaimidae</taxon>
        <taxon>Panagrolaimus</taxon>
    </lineage>
</organism>
<sequence>MDEWNGVYGRDLFISFNEEKPKYFEDAIKVFETKPSFVVYDIIKILSTSPDYVDPDSDWKFTLTKDVNNPVLLEFDNFDGTKKAASPQLLLALLIKQHVKAITAKIGSKPKRIAYCMMGTEKDVADDKIHLGIKEAFSMLKIDTFLLKFSCDY</sequence>